<evidence type="ECO:0000256" key="8">
    <source>
        <dbReference type="ARBA" id="ARBA00022824"/>
    </source>
</evidence>
<feature type="transmembrane region" description="Helical" evidence="14">
    <location>
        <begin position="227"/>
        <end position="245"/>
    </location>
</feature>
<accession>A0A423W825</accession>
<evidence type="ECO:0000256" key="12">
    <source>
        <dbReference type="ARBA" id="ARBA00049506"/>
    </source>
</evidence>
<keyword evidence="7 14" id="KW-0812">Transmembrane</keyword>
<evidence type="ECO:0000256" key="1">
    <source>
        <dbReference type="ARBA" id="ARBA00004477"/>
    </source>
</evidence>
<evidence type="ECO:0000256" key="11">
    <source>
        <dbReference type="ARBA" id="ARBA00044743"/>
    </source>
</evidence>
<evidence type="ECO:0000313" key="17">
    <source>
        <dbReference type="Proteomes" id="UP000283895"/>
    </source>
</evidence>
<dbReference type="InterPro" id="IPR007873">
    <property type="entry name" value="Glycosyltransferase_ALG3"/>
</dbReference>
<dbReference type="EMBL" id="LKEA01000023">
    <property type="protein sequence ID" value="ROV99483.1"/>
    <property type="molecule type" value="Genomic_DNA"/>
</dbReference>
<evidence type="ECO:0000256" key="2">
    <source>
        <dbReference type="ARBA" id="ARBA00004922"/>
    </source>
</evidence>
<reference evidence="16 17" key="1">
    <citation type="submission" date="2015-09" db="EMBL/GenBank/DDBJ databases">
        <title>Host preference determinants of Valsa canker pathogens revealed by comparative genomics.</title>
        <authorList>
            <person name="Yin Z."/>
            <person name="Huang L."/>
        </authorList>
    </citation>
    <scope>NUCLEOTIDE SEQUENCE [LARGE SCALE GENOMIC DNA]</scope>
    <source>
        <strain evidence="16 17">03-1</strain>
    </source>
</reference>
<keyword evidence="9 14" id="KW-1133">Transmembrane helix</keyword>
<evidence type="ECO:0000256" key="9">
    <source>
        <dbReference type="ARBA" id="ARBA00022989"/>
    </source>
</evidence>
<evidence type="ECO:0000313" key="16">
    <source>
        <dbReference type="EMBL" id="ROV99483.1"/>
    </source>
</evidence>
<keyword evidence="5 14" id="KW-0328">Glycosyltransferase</keyword>
<comment type="function">
    <text evidence="11 14">Dol-P-Man:Man(5)GlcNAc(2)-PP-Dol alpha-1,3-mannosyltransferase that operates in the biosynthetic pathway of dolichol-linked oligosaccharides, the glycan precursors employed in protein asparagine (N)-glycosylation. The assembly of dolichol-linked oligosaccharides begins on the cytosolic side of the endoplasmic reticulum membrane and finishes in its lumen. The sequential addition of sugars to dolichol pyrophosphate produces dolichol-linked oligosaccharides containing fourteen sugars, including two GlcNAcs, nine mannoses and three glucoses. Once assembled, the oligosaccharide is transferred from the lipid to nascent proteins by oligosaccharyltransferases. In the lumen of the endoplasmic reticulum, adds the first dolichyl beta-D-mannosyl phosphate derived mannose in an alpha-1,3 linkage to Man(5)GlcNAc(2)-PP-dolichol to produce Man(6)GlcNAc(2)-PP-dolichol.</text>
</comment>
<comment type="caution">
    <text evidence="16">The sequence shown here is derived from an EMBL/GenBank/DDBJ whole genome shotgun (WGS) entry which is preliminary data.</text>
</comment>
<dbReference type="UniPathway" id="UPA00378"/>
<feature type="transmembrane region" description="Helical" evidence="14">
    <location>
        <begin position="83"/>
        <end position="100"/>
    </location>
</feature>
<keyword evidence="17" id="KW-1185">Reference proteome</keyword>
<dbReference type="GO" id="GO:0052925">
    <property type="term" value="F:dol-P-Man:Man(5)GlcNAc(2)-PP-Dol alpha-1,3-mannosyltransferase activity"/>
    <property type="evidence" value="ECO:0007669"/>
    <property type="project" value="UniProtKB-EC"/>
</dbReference>
<dbReference type="AlphaFoldDB" id="A0A423W825"/>
<dbReference type="PANTHER" id="PTHR12646">
    <property type="entry name" value="NOT56 - RELATED"/>
    <property type="match status" value="1"/>
</dbReference>
<keyword evidence="8 14" id="KW-0256">Endoplasmic reticulum</keyword>
<comment type="subcellular location">
    <subcellularLocation>
        <location evidence="1 14">Endoplasmic reticulum membrane</location>
        <topology evidence="1 14">Multi-pass membrane protein</topology>
    </subcellularLocation>
</comment>
<feature type="transmembrane region" description="Helical" evidence="14">
    <location>
        <begin position="163"/>
        <end position="183"/>
    </location>
</feature>
<dbReference type="EC" id="2.4.1.258" evidence="3 14"/>
<evidence type="ECO:0000256" key="7">
    <source>
        <dbReference type="ARBA" id="ARBA00022692"/>
    </source>
</evidence>
<evidence type="ECO:0000256" key="3">
    <source>
        <dbReference type="ARBA" id="ARBA00011964"/>
    </source>
</evidence>
<gene>
    <name evidence="16" type="ORF">VMCG_06303</name>
</gene>
<evidence type="ECO:0000256" key="4">
    <source>
        <dbReference type="ARBA" id="ARBA00015561"/>
    </source>
</evidence>
<dbReference type="Pfam" id="PF05208">
    <property type="entry name" value="ALG3"/>
    <property type="match status" value="1"/>
</dbReference>
<feature type="transmembrane region" description="Helical" evidence="14">
    <location>
        <begin position="195"/>
        <end position="220"/>
    </location>
</feature>
<feature type="transmembrane region" description="Helical" evidence="14">
    <location>
        <begin position="402"/>
        <end position="421"/>
    </location>
</feature>
<protein>
    <recommendedName>
        <fullName evidence="4 14">Dol-P-Man:Man(5)GlcNAc(2)-PP-Dol alpha-1,3-mannosyltransferase</fullName>
        <ecNumber evidence="3 14">2.4.1.258</ecNumber>
    </recommendedName>
    <alternativeName>
        <fullName evidence="14">Dol-P-Man-dependent alpha(1-3)-mannosyltransferase</fullName>
    </alternativeName>
</protein>
<dbReference type="GO" id="GO:0005789">
    <property type="term" value="C:endoplasmic reticulum membrane"/>
    <property type="evidence" value="ECO:0007669"/>
    <property type="project" value="UniProtKB-SubCell"/>
</dbReference>
<keyword evidence="10 14" id="KW-0472">Membrane</keyword>
<evidence type="ECO:0000256" key="13">
    <source>
        <dbReference type="ARBA" id="ARBA00093457"/>
    </source>
</evidence>
<comment type="catalytic activity">
    <reaction evidence="12 14">
        <text>an alpha-D-Man-(1-&gt;2)-alpha-D-Man-(1-&gt;2)-alpha-D-Man-(1-&gt;3)-[alpha-D-Man-(1-&gt;6)]-beta-D-Man-(1-&gt;4)-beta-D-GlcNAc-(1-&gt;4)-alpha-D-GlcNAc-diphospho-di-trans,poly-cis-dolichol + a di-trans,poly-cis-dolichyl beta-D-mannosyl phosphate = an alpha-D-Man-(1-&gt;2)-alpha-D-Man-(1-&gt;2)-alpha-D-Man-(1-&gt;3)-[alpha-D-Man-(1-&gt;3)-alpha-D-Man-(1-&gt;6)]-beta-D-Man-(1-&gt;4)-beta-D-GlcNAc-(1-&gt;4)-alpha-D-GlcNAc-diphospho-di-trans,poly-cis-dolichol + a di-trans,poly-cis-dolichyl phosphate + H(+)</text>
        <dbReference type="Rhea" id="RHEA:29527"/>
        <dbReference type="Rhea" id="RHEA-COMP:19498"/>
        <dbReference type="Rhea" id="RHEA-COMP:19501"/>
        <dbReference type="Rhea" id="RHEA-COMP:19516"/>
        <dbReference type="Rhea" id="RHEA-COMP:19517"/>
        <dbReference type="ChEBI" id="CHEBI:15378"/>
        <dbReference type="ChEBI" id="CHEBI:57683"/>
        <dbReference type="ChEBI" id="CHEBI:58211"/>
        <dbReference type="ChEBI" id="CHEBI:132515"/>
        <dbReference type="ChEBI" id="CHEBI:132516"/>
        <dbReference type="EC" id="2.4.1.258"/>
    </reaction>
    <physiologicalReaction direction="left-to-right" evidence="12 14">
        <dbReference type="Rhea" id="RHEA:29528"/>
    </physiologicalReaction>
</comment>
<evidence type="ECO:0000256" key="15">
    <source>
        <dbReference type="SAM" id="MobiDB-lite"/>
    </source>
</evidence>
<dbReference type="OrthoDB" id="409956at2759"/>
<sequence length="451" mass="50882">MAPNQDPVYLQAIRFAQDVATRRHGLSKLIPPLLLLLDAALCLVVIKKVAYTEIDWTAYMEQVQLYLDGERDYTKIEGGTGPLVYPAAHVYIYTVLYYLTNHGKDIILAQYLFAGLYLTTLAMVQSCYWKAKASECRREVPRRTAPPYVFPLLILSKRLHSIFMLRCFNDCFAVFFLWLSILLFQHRQWAVAGLIYSWGLGVKMTLLLILPMVGIIIFLAKGVIGTIVLGTWMAALQIQIAIPFLKFPSAYFGRAFEFSRQFLFKWTVNWRFVGEDMFLSRLFSTTLLVLHVSVLLTFIFTRWLPPTGKTLGGIVQTTIGGGGQGRNWGPLFKGFTPKYILTTILTANVIGLLFARSLHYQFYSYLAWSTPYLLWRGGLHPVLQYILWGLQEWAWNVYPSTPTSSAVAVGVMAVTVAVVWFGTSDEVVVPSAAQQKSDQGGGVKPRPVRAS</sequence>
<feature type="transmembrane region" description="Helical" evidence="14">
    <location>
        <begin position="372"/>
        <end position="390"/>
    </location>
</feature>
<feature type="transmembrane region" description="Helical" evidence="14">
    <location>
        <begin position="278"/>
        <end position="300"/>
    </location>
</feature>
<keyword evidence="6 14" id="KW-0808">Transferase</keyword>
<feature type="transmembrane region" description="Helical" evidence="14">
    <location>
        <begin position="106"/>
        <end position="129"/>
    </location>
</feature>
<name>A0A423W825_9PEZI</name>
<evidence type="ECO:0000256" key="5">
    <source>
        <dbReference type="ARBA" id="ARBA00022676"/>
    </source>
</evidence>
<evidence type="ECO:0000256" key="14">
    <source>
        <dbReference type="RuleBase" id="RU364047"/>
    </source>
</evidence>
<dbReference type="STRING" id="356882.A0A423W825"/>
<evidence type="ECO:0000256" key="6">
    <source>
        <dbReference type="ARBA" id="ARBA00022679"/>
    </source>
</evidence>
<dbReference type="Proteomes" id="UP000283895">
    <property type="component" value="Unassembled WGS sequence"/>
</dbReference>
<feature type="region of interest" description="Disordered" evidence="15">
    <location>
        <begin position="432"/>
        <end position="451"/>
    </location>
</feature>
<evidence type="ECO:0000256" key="10">
    <source>
        <dbReference type="ARBA" id="ARBA00023136"/>
    </source>
</evidence>
<feature type="transmembrane region" description="Helical" evidence="14">
    <location>
        <begin position="339"/>
        <end position="360"/>
    </location>
</feature>
<comment type="pathway">
    <text evidence="2 14">Protein modification; protein glycosylation.</text>
</comment>
<comment type="similarity">
    <text evidence="13">Belongs to the glycosyltransferase ALG3 family.</text>
</comment>
<dbReference type="PANTHER" id="PTHR12646:SF0">
    <property type="entry name" value="DOL-P-MAN:MAN(5)GLCNAC(2)-PP-DOL ALPHA-1,3-MANNOSYLTRANSFERASE"/>
    <property type="match status" value="1"/>
</dbReference>
<proteinExistence type="inferred from homology"/>
<organism evidence="16 17">
    <name type="scientific">Cytospora schulzeri</name>
    <dbReference type="NCBI Taxonomy" id="448051"/>
    <lineage>
        <taxon>Eukaryota</taxon>
        <taxon>Fungi</taxon>
        <taxon>Dikarya</taxon>
        <taxon>Ascomycota</taxon>
        <taxon>Pezizomycotina</taxon>
        <taxon>Sordariomycetes</taxon>
        <taxon>Sordariomycetidae</taxon>
        <taxon>Diaporthales</taxon>
        <taxon>Cytosporaceae</taxon>
        <taxon>Cytospora</taxon>
    </lineage>
</organism>